<dbReference type="InParanoid" id="A0A1B4XEX5"/>
<dbReference type="EMBL" id="AP014879">
    <property type="protein sequence ID" value="BAV33352.1"/>
    <property type="molecule type" value="Genomic_DNA"/>
</dbReference>
<evidence type="ECO:0000313" key="2">
    <source>
        <dbReference type="EMBL" id="BAV33352.1"/>
    </source>
</evidence>
<dbReference type="Gene3D" id="1.10.150.650">
    <property type="match status" value="1"/>
</dbReference>
<sequence length="299" mass="32599">MGNSNAIPVSVTPQRHDMHTHTLRSDGTLTPTELVRRAHAAGVEVLALTDHDVTDGIAEAQTAAAAHGLRLIAGVEISVTWRSQTLHIVGLNINPEQSEMQQGLARLREFRQWRAEEIGRRLQKKRIEGAYAGAARLAKGTIISRTHFARFLVDQGYVRGPQQAFRQFLGQGKPGHVPGQWATLEEAVQWIVAAGGQAVVAHPARYKLSAGKLRQMLGEFRECGGAAIEVISGSHTPEANRHFAGVAAEHGFLASAGSDYHGPEKTWMDLGRLPALPDGCIPVWREWDNADTTRRPAFA</sequence>
<reference evidence="2 3" key="1">
    <citation type="submission" date="2015-05" db="EMBL/GenBank/DDBJ databases">
        <title>Complete genome sequence of a sulfur-oxidizing gammaproteobacterium strain HA5.</title>
        <authorList>
            <person name="Miura A."/>
            <person name="Kojima H."/>
            <person name="Fukui M."/>
        </authorList>
    </citation>
    <scope>NUCLEOTIDE SEQUENCE [LARGE SCALE GENOMIC DNA]</scope>
    <source>
        <strain evidence="2 3">HA5</strain>
    </source>
</reference>
<dbReference type="InterPro" id="IPR052018">
    <property type="entry name" value="PHP_domain"/>
</dbReference>
<dbReference type="GO" id="GO:0004534">
    <property type="term" value="F:5'-3' RNA exonuclease activity"/>
    <property type="evidence" value="ECO:0007669"/>
    <property type="project" value="TreeGrafter"/>
</dbReference>
<dbReference type="KEGG" id="slim:SCL_1037"/>
<dbReference type="SUPFAM" id="SSF89550">
    <property type="entry name" value="PHP domain-like"/>
    <property type="match status" value="1"/>
</dbReference>
<dbReference type="Proteomes" id="UP000243180">
    <property type="component" value="Chromosome"/>
</dbReference>
<dbReference type="RefSeq" id="WP_096360223.1">
    <property type="nucleotide sequence ID" value="NZ_AP014879.1"/>
</dbReference>
<dbReference type="AlphaFoldDB" id="A0A1B4XEX5"/>
<gene>
    <name evidence="2" type="ORF">SCL_1037</name>
</gene>
<dbReference type="InterPro" id="IPR004013">
    <property type="entry name" value="PHP_dom"/>
</dbReference>
<feature type="domain" description="Polymerase/histidinol phosphatase N-terminal" evidence="1">
    <location>
        <begin position="16"/>
        <end position="81"/>
    </location>
</feature>
<dbReference type="PANTHER" id="PTHR42924">
    <property type="entry name" value="EXONUCLEASE"/>
    <property type="match status" value="1"/>
</dbReference>
<accession>A0A1B4XEX5</accession>
<dbReference type="InterPro" id="IPR003141">
    <property type="entry name" value="Pol/His_phosphatase_N"/>
</dbReference>
<dbReference type="InterPro" id="IPR016195">
    <property type="entry name" value="Pol/histidinol_Pase-like"/>
</dbReference>
<dbReference type="GO" id="GO:0035312">
    <property type="term" value="F:5'-3' DNA exonuclease activity"/>
    <property type="evidence" value="ECO:0007669"/>
    <property type="project" value="TreeGrafter"/>
</dbReference>
<dbReference type="FunCoup" id="A0A1B4XEX5">
    <property type="interactions" value="218"/>
</dbReference>
<dbReference type="CDD" id="cd07438">
    <property type="entry name" value="PHP_HisPPase_AMP"/>
    <property type="match status" value="1"/>
</dbReference>
<dbReference type="SMART" id="SM00481">
    <property type="entry name" value="POLIIIAc"/>
    <property type="match status" value="1"/>
</dbReference>
<organism evidence="2 3">
    <name type="scientific">Sulfuricaulis limicola</name>
    <dbReference type="NCBI Taxonomy" id="1620215"/>
    <lineage>
        <taxon>Bacteria</taxon>
        <taxon>Pseudomonadati</taxon>
        <taxon>Pseudomonadota</taxon>
        <taxon>Gammaproteobacteria</taxon>
        <taxon>Acidiferrobacterales</taxon>
        <taxon>Acidiferrobacteraceae</taxon>
        <taxon>Sulfuricaulis</taxon>
    </lineage>
</organism>
<dbReference type="PANTHER" id="PTHR42924:SF3">
    <property type="entry name" value="POLYMERASE_HISTIDINOL PHOSPHATASE N-TERMINAL DOMAIN-CONTAINING PROTEIN"/>
    <property type="match status" value="1"/>
</dbReference>
<proteinExistence type="predicted"/>
<dbReference type="Gene3D" id="3.20.20.140">
    <property type="entry name" value="Metal-dependent hydrolases"/>
    <property type="match status" value="1"/>
</dbReference>
<protein>
    <submittedName>
        <fullName evidence="2">Phosphoesterase</fullName>
    </submittedName>
</protein>
<dbReference type="Pfam" id="PF02811">
    <property type="entry name" value="PHP"/>
    <property type="match status" value="1"/>
</dbReference>
<dbReference type="OrthoDB" id="9804333at2"/>
<keyword evidence="3" id="KW-1185">Reference proteome</keyword>
<name>A0A1B4XEX5_9GAMM</name>
<evidence type="ECO:0000259" key="1">
    <source>
        <dbReference type="SMART" id="SM00481"/>
    </source>
</evidence>
<evidence type="ECO:0000313" key="3">
    <source>
        <dbReference type="Proteomes" id="UP000243180"/>
    </source>
</evidence>